<reference evidence="3" key="3">
    <citation type="submission" date="2024-03" db="EMBL/GenBank/DDBJ databases">
        <authorList>
            <person name="Bromfield E.S.P."/>
            <person name="Cloutier S."/>
        </authorList>
    </citation>
    <scope>NUCLEOTIDE SEQUENCE</scope>
    <source>
        <strain evidence="3">5S5</strain>
    </source>
</reference>
<dbReference type="AlphaFoldDB" id="A0A974A3P7"/>
<feature type="transmembrane region" description="Helical" evidence="1">
    <location>
        <begin position="80"/>
        <end position="100"/>
    </location>
</feature>
<dbReference type="RefSeq" id="WP_166205816.1">
    <property type="nucleotide sequence ID" value="NZ_CP088285.1"/>
</dbReference>
<feature type="transmembrane region" description="Helical" evidence="1">
    <location>
        <begin position="106"/>
        <end position="128"/>
    </location>
</feature>
<evidence type="ECO:0000313" key="2">
    <source>
        <dbReference type="EMBL" id="NVI46499.1"/>
    </source>
</evidence>
<evidence type="ECO:0000313" key="3">
    <source>
        <dbReference type="EMBL" id="WXC83661.1"/>
    </source>
</evidence>
<feature type="transmembrane region" description="Helical" evidence="1">
    <location>
        <begin position="45"/>
        <end position="68"/>
    </location>
</feature>
<proteinExistence type="predicted"/>
<sequence>MSSSFTRGVKGWLAGCATTTVVISVGVSALLIASYPNLSSVLVCFWVLGCSPLLFFVTCLLTAMPASIVGWLSEKFQIRAVGFFACAGAATGALIITLLVPRPEFWTSGLGYVIAAVGFVAGVAYWLVVRDATPQPPRSETSQPAS</sequence>
<keyword evidence="1" id="KW-0812">Transmembrane</keyword>
<evidence type="ECO:0000256" key="1">
    <source>
        <dbReference type="SAM" id="Phobius"/>
    </source>
</evidence>
<dbReference type="Proteomes" id="UP001432046">
    <property type="component" value="Chromosome"/>
</dbReference>
<accession>A0A974A3P7</accession>
<keyword evidence="4" id="KW-1185">Reference proteome</keyword>
<organism evidence="2">
    <name type="scientific">Bradyrhizobium septentrionale</name>
    <dbReference type="NCBI Taxonomy" id="1404411"/>
    <lineage>
        <taxon>Bacteria</taxon>
        <taxon>Pseudomonadati</taxon>
        <taxon>Pseudomonadota</taxon>
        <taxon>Alphaproteobacteria</taxon>
        <taxon>Hyphomicrobiales</taxon>
        <taxon>Nitrobacteraceae</taxon>
        <taxon>Bradyrhizobium</taxon>
    </lineage>
</organism>
<dbReference type="EMBL" id="CP147711">
    <property type="protein sequence ID" value="WXC83661.1"/>
    <property type="molecule type" value="Genomic_DNA"/>
</dbReference>
<reference evidence="2" key="1">
    <citation type="submission" date="2020-06" db="EMBL/GenBank/DDBJ databases">
        <title>Whole Genome Sequence of Bradyrhizobium sp. Strain 1S1.</title>
        <authorList>
            <person name="Bromfield E.S.P."/>
            <person name="Cloutier S."/>
        </authorList>
    </citation>
    <scope>NUCLEOTIDE SEQUENCE [LARGE SCALE GENOMIC DNA]</scope>
    <source>
        <strain evidence="2">1S1</strain>
    </source>
</reference>
<feature type="transmembrane region" description="Helical" evidence="1">
    <location>
        <begin position="12"/>
        <end position="33"/>
    </location>
</feature>
<dbReference type="EMBL" id="JAAOLE020000001">
    <property type="protein sequence ID" value="NVI46499.1"/>
    <property type="molecule type" value="Genomic_DNA"/>
</dbReference>
<protein>
    <submittedName>
        <fullName evidence="2">Uncharacterized protein</fullName>
    </submittedName>
</protein>
<reference evidence="3" key="2">
    <citation type="journal article" date="2021" name="Int. J. Syst. Evol. Microbiol.">
        <title>Bradyrhizobium septentrionale sp. nov. (sv. septentrionale) and Bradyrhizobium quebecense sp. nov. (sv. septentrionale) associated with legumes native to Canada possess rearranged symbiosis genes and numerous insertion sequences.</title>
        <authorList>
            <person name="Bromfield E.S.P."/>
            <person name="Cloutier S."/>
        </authorList>
    </citation>
    <scope>NUCLEOTIDE SEQUENCE</scope>
    <source>
        <strain evidence="3">5S5</strain>
    </source>
</reference>
<name>A0A974A3P7_9BRAD</name>
<keyword evidence="1" id="KW-1133">Transmembrane helix</keyword>
<evidence type="ECO:0000313" key="4">
    <source>
        <dbReference type="Proteomes" id="UP001432046"/>
    </source>
</evidence>
<keyword evidence="1" id="KW-0472">Membrane</keyword>
<gene>
    <name evidence="2" type="ORF">HAP48_026780</name>
    <name evidence="3" type="ORF">WDK88_19810</name>
</gene>